<dbReference type="InterPro" id="IPR027417">
    <property type="entry name" value="P-loop_NTPase"/>
</dbReference>
<organism evidence="4 5">
    <name type="scientific">Tectimicrobiota bacterium</name>
    <dbReference type="NCBI Taxonomy" id="2528274"/>
    <lineage>
        <taxon>Bacteria</taxon>
        <taxon>Pseudomonadati</taxon>
        <taxon>Nitrospinota/Tectimicrobiota group</taxon>
        <taxon>Candidatus Tectimicrobiota</taxon>
    </lineage>
</organism>
<evidence type="ECO:0000313" key="5">
    <source>
        <dbReference type="Proteomes" id="UP000712673"/>
    </source>
</evidence>
<evidence type="ECO:0000313" key="4">
    <source>
        <dbReference type="EMBL" id="MBM3223705.1"/>
    </source>
</evidence>
<dbReference type="PROSITE" id="PS50893">
    <property type="entry name" value="ABC_TRANSPORTER_2"/>
    <property type="match status" value="2"/>
</dbReference>
<dbReference type="GO" id="GO:0016887">
    <property type="term" value="F:ATP hydrolysis activity"/>
    <property type="evidence" value="ECO:0007669"/>
    <property type="project" value="InterPro"/>
</dbReference>
<dbReference type="InterPro" id="IPR017871">
    <property type="entry name" value="ABC_transporter-like_CS"/>
</dbReference>
<dbReference type="InterPro" id="IPR003593">
    <property type="entry name" value="AAA+_ATPase"/>
</dbReference>
<accession>A0A937W1X4</accession>
<dbReference type="CDD" id="cd03215">
    <property type="entry name" value="ABC_Carb_Monos_II"/>
    <property type="match status" value="1"/>
</dbReference>
<dbReference type="InterPro" id="IPR050107">
    <property type="entry name" value="ABC_carbohydrate_import_ATPase"/>
</dbReference>
<gene>
    <name evidence="4" type="ORF">FJZ47_07905</name>
</gene>
<comment type="caution">
    <text evidence="4">The sequence shown here is derived from an EMBL/GenBank/DDBJ whole genome shotgun (WGS) entry which is preliminary data.</text>
</comment>
<dbReference type="GO" id="GO:0005524">
    <property type="term" value="F:ATP binding"/>
    <property type="evidence" value="ECO:0007669"/>
    <property type="project" value="UniProtKB-KW"/>
</dbReference>
<dbReference type="AlphaFoldDB" id="A0A937W1X4"/>
<dbReference type="CDD" id="cd03216">
    <property type="entry name" value="ABC_Carb_Monos_I"/>
    <property type="match status" value="1"/>
</dbReference>
<dbReference type="PROSITE" id="PS00211">
    <property type="entry name" value="ABC_TRANSPORTER_1"/>
    <property type="match status" value="1"/>
</dbReference>
<evidence type="ECO:0000256" key="2">
    <source>
        <dbReference type="ARBA" id="ARBA00022840"/>
    </source>
</evidence>
<dbReference type="Gene3D" id="3.40.50.300">
    <property type="entry name" value="P-loop containing nucleotide triphosphate hydrolases"/>
    <property type="match status" value="2"/>
</dbReference>
<dbReference type="SMART" id="SM00382">
    <property type="entry name" value="AAA"/>
    <property type="match status" value="1"/>
</dbReference>
<sequence length="510" mass="55256">MSDKTPHSAAPLALEVVAMSKRFGTFVALDEVSLGVREGSFHALLGENGAGKSTLVKCIMGYYRPDDGALVVWGRERTFSNPREAHALGLGMVYQHFTLVPNMTVAENLLLARPTLPAVIPWMQERERLSAFMDTMPFRVDLDARITTLSAGEKQKVELLKQLYLDRRLIILDEPTSVLTPGEADDVLGLLHTMTRQGRLTVVMITHKLREVEAYTDAVTVLRRGKAVGTGLVGTLSTTAMTEMMIGSRDIPAALPRVQEEAGPPRLVLHGVRALNDRGAPALRGVALTLHAGEIVGVAGVSGNGQRELVEILAGQRVPVAGEITVEGQPYQATRRQMTRHGVCCLPEEPLHNACVPRMSVTDNLLLRCFDRPPLARAGWWLQFAAMARVARDLMARYRIAAPSPRTPIAHLSGGNVQRTVLARALSDTVAVLIVANPCFGLDIAAAADIRAQIMAARNRGAAVLLVSEDLDEILALADRILVMSHGQIVYETPIQTATVATIGHHMAAH</sequence>
<dbReference type="EMBL" id="VGLS01000185">
    <property type="protein sequence ID" value="MBM3223705.1"/>
    <property type="molecule type" value="Genomic_DNA"/>
</dbReference>
<evidence type="ECO:0000256" key="1">
    <source>
        <dbReference type="ARBA" id="ARBA00022741"/>
    </source>
</evidence>
<name>A0A937W1X4_UNCTE</name>
<keyword evidence="1" id="KW-0547">Nucleotide-binding</keyword>
<keyword evidence="2 4" id="KW-0067">ATP-binding</keyword>
<dbReference type="PANTHER" id="PTHR43790">
    <property type="entry name" value="CARBOHYDRATE TRANSPORT ATP-BINDING PROTEIN MG119-RELATED"/>
    <property type="match status" value="1"/>
</dbReference>
<dbReference type="InterPro" id="IPR003439">
    <property type="entry name" value="ABC_transporter-like_ATP-bd"/>
</dbReference>
<dbReference type="SUPFAM" id="SSF52540">
    <property type="entry name" value="P-loop containing nucleoside triphosphate hydrolases"/>
    <property type="match status" value="2"/>
</dbReference>
<protein>
    <submittedName>
        <fullName evidence="4">ABC transporter ATP-binding protein</fullName>
    </submittedName>
</protein>
<dbReference type="Pfam" id="PF00005">
    <property type="entry name" value="ABC_tran"/>
    <property type="match status" value="2"/>
</dbReference>
<dbReference type="PANTHER" id="PTHR43790:SF4">
    <property type="entry name" value="GUANOSINE IMPORT ATP-BINDING PROTEIN NUPO"/>
    <property type="match status" value="1"/>
</dbReference>
<proteinExistence type="predicted"/>
<evidence type="ECO:0000259" key="3">
    <source>
        <dbReference type="PROSITE" id="PS50893"/>
    </source>
</evidence>
<dbReference type="Proteomes" id="UP000712673">
    <property type="component" value="Unassembled WGS sequence"/>
</dbReference>
<feature type="domain" description="ABC transporter" evidence="3">
    <location>
        <begin position="267"/>
        <end position="503"/>
    </location>
</feature>
<reference evidence="4" key="1">
    <citation type="submission" date="2019-03" db="EMBL/GenBank/DDBJ databases">
        <title>Lake Tanganyika Metagenome-Assembled Genomes (MAGs).</title>
        <authorList>
            <person name="Tran P."/>
        </authorList>
    </citation>
    <scope>NUCLEOTIDE SEQUENCE</scope>
    <source>
        <strain evidence="4">K_DeepCast_65m_m2_066</strain>
    </source>
</reference>
<feature type="domain" description="ABC transporter" evidence="3">
    <location>
        <begin position="14"/>
        <end position="249"/>
    </location>
</feature>